<gene>
    <name evidence="2" type="ORF">SAMN02787144_10635</name>
</gene>
<dbReference type="EMBL" id="FPJO01000063">
    <property type="protein sequence ID" value="SFY45174.1"/>
    <property type="molecule type" value="Genomic_DNA"/>
</dbReference>
<reference evidence="2 3" key="1">
    <citation type="submission" date="2016-11" db="EMBL/GenBank/DDBJ databases">
        <authorList>
            <person name="Jaros S."/>
            <person name="Januszkiewicz K."/>
            <person name="Wedrychowicz H."/>
        </authorList>
    </citation>
    <scope>NUCLEOTIDE SEQUENCE [LARGE SCALE GENOMIC DNA]</scope>
    <source>
        <strain evidence="2 3">OK807</strain>
    </source>
</reference>
<protein>
    <submittedName>
        <fullName evidence="2">Uncharacterized protein</fullName>
    </submittedName>
</protein>
<dbReference type="RefSeq" id="WP_256260423.1">
    <property type="nucleotide sequence ID" value="NZ_FPJO01000063.1"/>
</dbReference>
<organism evidence="2 3">
    <name type="scientific">Streptomyces atratus</name>
    <dbReference type="NCBI Taxonomy" id="1893"/>
    <lineage>
        <taxon>Bacteria</taxon>
        <taxon>Bacillati</taxon>
        <taxon>Actinomycetota</taxon>
        <taxon>Actinomycetes</taxon>
        <taxon>Kitasatosporales</taxon>
        <taxon>Streptomycetaceae</taxon>
        <taxon>Streptomyces</taxon>
    </lineage>
</organism>
<proteinExistence type="predicted"/>
<feature type="compositionally biased region" description="Polar residues" evidence="1">
    <location>
        <begin position="1"/>
        <end position="17"/>
    </location>
</feature>
<evidence type="ECO:0000256" key="1">
    <source>
        <dbReference type="SAM" id="MobiDB-lite"/>
    </source>
</evidence>
<feature type="region of interest" description="Disordered" evidence="1">
    <location>
        <begin position="1"/>
        <end position="22"/>
    </location>
</feature>
<dbReference type="Proteomes" id="UP000181909">
    <property type="component" value="Unassembled WGS sequence"/>
</dbReference>
<evidence type="ECO:0000313" key="3">
    <source>
        <dbReference type="Proteomes" id="UP000181909"/>
    </source>
</evidence>
<name>A0A1K2FCK4_STRAR</name>
<evidence type="ECO:0000313" key="2">
    <source>
        <dbReference type="EMBL" id="SFY45174.1"/>
    </source>
</evidence>
<sequence length="232" mass="24747">MRIRSSASTTRGRNSAESAGKGSLGAYEVVTGSPRALRREQRTDNALSVPCAWIAAMMKDDDIQQTPEGSAELWIGAVPSLGPGGRDVFLGLGSHADEPGARLARLLLDRGHEGEEGVFYLLPEDLAARYERTGDRLAVTLLAHSLRARPEEGRVLPGALPSDPLDADRVVLLRRELTTGFVPVEQGGEFQPVLLVDHTAGPDAGPEELIALFEQGEAGIAVLNAELLPDRA</sequence>
<dbReference type="AlphaFoldDB" id="A0A1K2FCK4"/>
<accession>A0A1K2FCK4</accession>